<gene>
    <name evidence="3" type="ORF">OF850_20705</name>
</gene>
<evidence type="ECO:0000256" key="1">
    <source>
        <dbReference type="SAM" id="MobiDB-lite"/>
    </source>
</evidence>
<protein>
    <submittedName>
        <fullName evidence="3">DDE-type integrase/transposase/recombinase</fullName>
    </submittedName>
</protein>
<reference evidence="3 4" key="1">
    <citation type="submission" date="2022-10" db="EMBL/GenBank/DDBJ databases">
        <title>Roseococcus glaciei nov., sp. nov., isolated from glacier.</title>
        <authorList>
            <person name="Liu Q."/>
            <person name="Xin Y.-H."/>
        </authorList>
    </citation>
    <scope>NUCLEOTIDE SEQUENCE [LARGE SCALE GENOMIC DNA]</scope>
    <source>
        <strain evidence="3 4">MDT2-1-1</strain>
    </source>
</reference>
<dbReference type="PANTHER" id="PTHR35004">
    <property type="entry name" value="TRANSPOSASE RV3428C-RELATED"/>
    <property type="match status" value="1"/>
</dbReference>
<dbReference type="InterPro" id="IPR009057">
    <property type="entry name" value="Homeodomain-like_sf"/>
</dbReference>
<evidence type="ECO:0000313" key="3">
    <source>
        <dbReference type="EMBL" id="MCW8088029.1"/>
    </source>
</evidence>
<dbReference type="Pfam" id="PF00665">
    <property type="entry name" value="rve"/>
    <property type="match status" value="1"/>
</dbReference>
<feature type="region of interest" description="Disordered" evidence="1">
    <location>
        <begin position="1"/>
        <end position="27"/>
    </location>
</feature>
<keyword evidence="4" id="KW-1185">Reference proteome</keyword>
<evidence type="ECO:0000259" key="2">
    <source>
        <dbReference type="PROSITE" id="PS50994"/>
    </source>
</evidence>
<dbReference type="SUPFAM" id="SSF53098">
    <property type="entry name" value="Ribonuclease H-like"/>
    <property type="match status" value="1"/>
</dbReference>
<dbReference type="PROSITE" id="PS50994">
    <property type="entry name" value="INTEGRASE"/>
    <property type="match status" value="1"/>
</dbReference>
<accession>A0ABT3P2P3</accession>
<dbReference type="EMBL" id="JAPFQI010000025">
    <property type="protein sequence ID" value="MCW8088029.1"/>
    <property type="molecule type" value="Genomic_DNA"/>
</dbReference>
<organism evidence="3 4">
    <name type="scientific">Sabulicella glaciei</name>
    <dbReference type="NCBI Taxonomy" id="2984948"/>
    <lineage>
        <taxon>Bacteria</taxon>
        <taxon>Pseudomonadati</taxon>
        <taxon>Pseudomonadota</taxon>
        <taxon>Alphaproteobacteria</taxon>
        <taxon>Acetobacterales</taxon>
        <taxon>Acetobacteraceae</taxon>
        <taxon>Sabulicella</taxon>
    </lineage>
</organism>
<feature type="domain" description="Integrase catalytic" evidence="2">
    <location>
        <begin position="118"/>
        <end position="292"/>
    </location>
</feature>
<evidence type="ECO:0000313" key="4">
    <source>
        <dbReference type="Proteomes" id="UP001526430"/>
    </source>
</evidence>
<name>A0ABT3P2P3_9PROT</name>
<comment type="caution">
    <text evidence="3">The sequence shown here is derived from an EMBL/GenBank/DDBJ whole genome shotgun (WGS) entry which is preliminary data.</text>
</comment>
<dbReference type="InterPro" id="IPR012337">
    <property type="entry name" value="RNaseH-like_sf"/>
</dbReference>
<dbReference type="InterPro" id="IPR001584">
    <property type="entry name" value="Integrase_cat-core"/>
</dbReference>
<dbReference type="PANTHER" id="PTHR35004:SF6">
    <property type="entry name" value="TRANSPOSASE"/>
    <property type="match status" value="1"/>
</dbReference>
<sequence length="330" mass="37310">MHQIHPNARTTPAVRAEIARSSEPSGTLARRFGVSTETIRKWRKRGPDDCLDHSAKPHRLPWKATEEERAVVCALRRATNFALDDLTFVVTHFLPHLNRDSIWRILKAEGLNRRRPPASERPARGTGRFRDYDLGFIHIDIKQLPKLQTDTGERRKRYLFVAIDRCSRSVHLAVKDDMTTASAIAFLREAAAAFPFRITHVLTDNGSCFSPAFEKVCAALGAQYRHTRPYTPQTNGMAERFNGRVESEVLGITISFHRDLEQLLRGFNAAYNARRQRVLGGRTPNQVVAERLAARRRLRSTKPSGQADTEDIAKARLIVEAAKEVSQPDS</sequence>
<dbReference type="Gene3D" id="3.30.420.10">
    <property type="entry name" value="Ribonuclease H-like superfamily/Ribonuclease H"/>
    <property type="match status" value="1"/>
</dbReference>
<dbReference type="Proteomes" id="UP001526430">
    <property type="component" value="Unassembled WGS sequence"/>
</dbReference>
<proteinExistence type="predicted"/>
<dbReference type="InterPro" id="IPR036397">
    <property type="entry name" value="RNaseH_sf"/>
</dbReference>
<dbReference type="RefSeq" id="WP_301592233.1">
    <property type="nucleotide sequence ID" value="NZ_JAPFQI010000025.1"/>
</dbReference>
<dbReference type="SUPFAM" id="SSF46689">
    <property type="entry name" value="Homeodomain-like"/>
    <property type="match status" value="1"/>
</dbReference>